<dbReference type="InterPro" id="IPR000297">
    <property type="entry name" value="PPIase_PpiC"/>
</dbReference>
<dbReference type="Proteomes" id="UP000265509">
    <property type="component" value="Unassembled WGS sequence"/>
</dbReference>
<dbReference type="AlphaFoldDB" id="A0A3L7DWM5"/>
<evidence type="ECO:0000313" key="3">
    <source>
        <dbReference type="Proteomes" id="UP000265509"/>
    </source>
</evidence>
<dbReference type="GO" id="GO:0003755">
    <property type="term" value="F:peptidyl-prolyl cis-trans isomerase activity"/>
    <property type="evidence" value="ECO:0007669"/>
    <property type="project" value="InterPro"/>
</dbReference>
<accession>A0A3L7DWM5</accession>
<comment type="caution">
    <text evidence="2">The sequence shown here is derived from an EMBL/GenBank/DDBJ whole genome shotgun (WGS) entry which is preliminary data.</text>
</comment>
<reference evidence="2 3" key="1">
    <citation type="submission" date="2018-07" db="EMBL/GenBank/DDBJ databases">
        <title>Halioglobus sp. genome submission.</title>
        <authorList>
            <person name="Ye M.-Q."/>
            <person name="Du Z.-J."/>
        </authorList>
    </citation>
    <scope>NUCLEOTIDE SEQUENCE [LARGE SCALE GENOMIC DNA]</scope>
    <source>
        <strain evidence="2 3">U0301</strain>
    </source>
</reference>
<gene>
    <name evidence="2" type="ORF">DWB85_12320</name>
</gene>
<proteinExistence type="predicted"/>
<dbReference type="EMBL" id="QRAN01000012">
    <property type="protein sequence ID" value="RLQ21536.1"/>
    <property type="molecule type" value="Genomic_DNA"/>
</dbReference>
<keyword evidence="3" id="KW-1185">Reference proteome</keyword>
<sequence length="310" mass="35650">MNLLARLNRPWLHFLLIGWALYLVLGRLFPAPPVVIGPLSEARLEALQQQWLSTVGRMPTEQQMARMVTAELDRDMMFQRGLELELHLYDPVVYQRLLRNMHFLGIAEGKSDQALYEQALEMRLHLGDEVVKRRLIQIVEQLLLAGNPPAAPTEADIAREFAERREELRRPPRYSIEHVYFNREREAEVEQVVASITSESMGPAQARELGSPFLPGYRFMRQSPEQLARHFGAAFVMNLEQAGPQPGQWLGPIRSTYGLHYVYVEALEPGRDASLEEVRSLLVRDLESEARAGALQQSIEQLRQDYEVRR</sequence>
<dbReference type="Pfam" id="PF13145">
    <property type="entry name" value="Rotamase_2"/>
    <property type="match status" value="1"/>
</dbReference>
<protein>
    <submittedName>
        <fullName evidence="2">Peptidyl-prolyl cis-trans isomerase</fullName>
    </submittedName>
</protein>
<evidence type="ECO:0000313" key="2">
    <source>
        <dbReference type="EMBL" id="RLQ21536.1"/>
    </source>
</evidence>
<feature type="domain" description="PpiC" evidence="1">
    <location>
        <begin position="152"/>
        <end position="279"/>
    </location>
</feature>
<name>A0A3L7DWM5_9GAMM</name>
<keyword evidence="2" id="KW-0413">Isomerase</keyword>
<evidence type="ECO:0000259" key="1">
    <source>
        <dbReference type="Pfam" id="PF13145"/>
    </source>
</evidence>
<organism evidence="2 3">
    <name type="scientific">Seongchinamella sediminis</name>
    <dbReference type="NCBI Taxonomy" id="2283635"/>
    <lineage>
        <taxon>Bacteria</taxon>
        <taxon>Pseudomonadati</taxon>
        <taxon>Pseudomonadota</taxon>
        <taxon>Gammaproteobacteria</taxon>
        <taxon>Cellvibrionales</taxon>
        <taxon>Halieaceae</taxon>
        <taxon>Seongchinamella</taxon>
    </lineage>
</organism>
<dbReference type="RefSeq" id="WP_117955034.1">
    <property type="nucleotide sequence ID" value="NZ_QRAN01000012.1"/>
</dbReference>
<dbReference type="OrthoDB" id="196786at2"/>